<feature type="coiled-coil region" evidence="1">
    <location>
        <begin position="50"/>
        <end position="92"/>
    </location>
</feature>
<reference evidence="2 3" key="1">
    <citation type="submission" date="2014-11" db="EMBL/GenBank/DDBJ databases">
        <title>A Rickettsiales Symbiont of Amoebae With Ancient Features.</title>
        <authorList>
            <person name="Schulz F."/>
            <person name="Martijn J."/>
            <person name="Wascher F."/>
            <person name="Kostanjsek R."/>
            <person name="Ettema T.J."/>
            <person name="Horn M."/>
        </authorList>
    </citation>
    <scope>NUCLEOTIDE SEQUENCE [LARGE SCALE GENOMIC DNA]</scope>
    <source>
        <strain evidence="2 3">UWC36</strain>
    </source>
</reference>
<sequence length="108" mass="12424">MQHIRQQITSLKEEIQDFHQNVNLGEVQDFQPINQKLVNVFQEISKHNCFSELGNEISELTNHLHQLNKTSIEAYKDVLASLKNLNQHKQANIGYGKSIKSINDNKAL</sequence>
<dbReference type="STRING" id="86105.NF27_DT00710"/>
<dbReference type="EMBL" id="JSWE01000096">
    <property type="protein sequence ID" value="KIE05297.1"/>
    <property type="molecule type" value="Genomic_DNA"/>
</dbReference>
<gene>
    <name evidence="2" type="ORF">NF27_DT00710</name>
</gene>
<comment type="caution">
    <text evidence="2">The sequence shown here is derived from an EMBL/GenBank/DDBJ whole genome shotgun (WGS) entry which is preliminary data.</text>
</comment>
<dbReference type="AlphaFoldDB" id="A0A0C1MT60"/>
<organism evidence="2 3">
    <name type="scientific">Candidatus Jidaibacter acanthamoebae</name>
    <dbReference type="NCBI Taxonomy" id="86105"/>
    <lineage>
        <taxon>Bacteria</taxon>
        <taxon>Pseudomonadati</taxon>
        <taxon>Pseudomonadota</taxon>
        <taxon>Alphaproteobacteria</taxon>
        <taxon>Rickettsiales</taxon>
        <taxon>Candidatus Midichloriaceae</taxon>
        <taxon>Candidatus Jidaibacter</taxon>
    </lineage>
</organism>
<dbReference type="RefSeq" id="WP_039456331.1">
    <property type="nucleotide sequence ID" value="NZ_JSWE01000096.1"/>
</dbReference>
<evidence type="ECO:0000256" key="1">
    <source>
        <dbReference type="SAM" id="Coils"/>
    </source>
</evidence>
<accession>A0A0C1MT60</accession>
<dbReference type="Proteomes" id="UP000031258">
    <property type="component" value="Unassembled WGS sequence"/>
</dbReference>
<dbReference type="OrthoDB" id="9833947at2"/>
<keyword evidence="1" id="KW-0175">Coiled coil</keyword>
<proteinExistence type="predicted"/>
<protein>
    <submittedName>
        <fullName evidence="2">Uncharacterized protein</fullName>
    </submittedName>
</protein>
<evidence type="ECO:0000313" key="2">
    <source>
        <dbReference type="EMBL" id="KIE05297.1"/>
    </source>
</evidence>
<keyword evidence="3" id="KW-1185">Reference proteome</keyword>
<name>A0A0C1MT60_9RICK</name>
<evidence type="ECO:0000313" key="3">
    <source>
        <dbReference type="Proteomes" id="UP000031258"/>
    </source>
</evidence>